<keyword evidence="4" id="KW-1185">Reference proteome</keyword>
<feature type="transmembrane region" description="Helical" evidence="2">
    <location>
        <begin position="177"/>
        <end position="199"/>
    </location>
</feature>
<accession>A0A9P6H8V4</accession>
<feature type="transmembrane region" description="Helical" evidence="2">
    <location>
        <begin position="110"/>
        <end position="130"/>
    </location>
</feature>
<proteinExistence type="predicted"/>
<comment type="caution">
    <text evidence="3">The sequence shown here is derived from an EMBL/GenBank/DDBJ whole genome shotgun (WGS) entry which is preliminary data.</text>
</comment>
<evidence type="ECO:0000256" key="1">
    <source>
        <dbReference type="SAM" id="MobiDB-lite"/>
    </source>
</evidence>
<gene>
    <name evidence="3" type="ORF">BJ322DRAFT_1076761</name>
</gene>
<feature type="transmembrane region" description="Helical" evidence="2">
    <location>
        <begin position="318"/>
        <end position="338"/>
    </location>
</feature>
<evidence type="ECO:0000313" key="3">
    <source>
        <dbReference type="EMBL" id="KAF9781539.1"/>
    </source>
</evidence>
<feature type="transmembrane region" description="Helical" evidence="2">
    <location>
        <begin position="87"/>
        <end position="104"/>
    </location>
</feature>
<keyword evidence="2" id="KW-0812">Transmembrane</keyword>
<protein>
    <submittedName>
        <fullName evidence="3">Uncharacterized protein</fullName>
    </submittedName>
</protein>
<reference evidence="3" key="2">
    <citation type="submission" date="2020-11" db="EMBL/GenBank/DDBJ databases">
        <authorList>
            <consortium name="DOE Joint Genome Institute"/>
            <person name="Kuo A."/>
            <person name="Miyauchi S."/>
            <person name="Kiss E."/>
            <person name="Drula E."/>
            <person name="Kohler A."/>
            <person name="Sanchez-Garcia M."/>
            <person name="Andreopoulos B."/>
            <person name="Barry K.W."/>
            <person name="Bonito G."/>
            <person name="Buee M."/>
            <person name="Carver A."/>
            <person name="Chen C."/>
            <person name="Cichocki N."/>
            <person name="Clum A."/>
            <person name="Culley D."/>
            <person name="Crous P.W."/>
            <person name="Fauchery L."/>
            <person name="Girlanda M."/>
            <person name="Hayes R."/>
            <person name="Keri Z."/>
            <person name="Labutti K."/>
            <person name="Lipzen A."/>
            <person name="Lombard V."/>
            <person name="Magnuson J."/>
            <person name="Maillard F."/>
            <person name="Morin E."/>
            <person name="Murat C."/>
            <person name="Nolan M."/>
            <person name="Ohm R."/>
            <person name="Pangilinan J."/>
            <person name="Pereira M."/>
            <person name="Perotto S."/>
            <person name="Peter M."/>
            <person name="Riley R."/>
            <person name="Sitrit Y."/>
            <person name="Stielow B."/>
            <person name="Szollosi G."/>
            <person name="Zifcakova L."/>
            <person name="Stursova M."/>
            <person name="Spatafora J.W."/>
            <person name="Tedersoo L."/>
            <person name="Vaario L.-M."/>
            <person name="Yamada A."/>
            <person name="Yan M."/>
            <person name="Wang P."/>
            <person name="Xu J."/>
            <person name="Bruns T."/>
            <person name="Baldrian P."/>
            <person name="Vilgalys R."/>
            <person name="Henrissat B."/>
            <person name="Grigoriev I.V."/>
            <person name="Hibbett D."/>
            <person name="Nagy L.G."/>
            <person name="Martin F.M."/>
        </authorList>
    </citation>
    <scope>NUCLEOTIDE SEQUENCE</scope>
    <source>
        <strain evidence="3">UH-Tt-Lm1</strain>
    </source>
</reference>
<dbReference type="EMBL" id="WIUZ02000013">
    <property type="protein sequence ID" value="KAF9781539.1"/>
    <property type="molecule type" value="Genomic_DNA"/>
</dbReference>
<reference evidence="3" key="1">
    <citation type="journal article" date="2020" name="Nat. Commun.">
        <title>Large-scale genome sequencing of mycorrhizal fungi provides insights into the early evolution of symbiotic traits.</title>
        <authorList>
            <person name="Miyauchi S."/>
            <person name="Kiss E."/>
            <person name="Kuo A."/>
            <person name="Drula E."/>
            <person name="Kohler A."/>
            <person name="Sanchez-Garcia M."/>
            <person name="Morin E."/>
            <person name="Andreopoulos B."/>
            <person name="Barry K.W."/>
            <person name="Bonito G."/>
            <person name="Buee M."/>
            <person name="Carver A."/>
            <person name="Chen C."/>
            <person name="Cichocki N."/>
            <person name="Clum A."/>
            <person name="Culley D."/>
            <person name="Crous P.W."/>
            <person name="Fauchery L."/>
            <person name="Girlanda M."/>
            <person name="Hayes R.D."/>
            <person name="Keri Z."/>
            <person name="LaButti K."/>
            <person name="Lipzen A."/>
            <person name="Lombard V."/>
            <person name="Magnuson J."/>
            <person name="Maillard F."/>
            <person name="Murat C."/>
            <person name="Nolan M."/>
            <person name="Ohm R.A."/>
            <person name="Pangilinan J."/>
            <person name="Pereira M.F."/>
            <person name="Perotto S."/>
            <person name="Peter M."/>
            <person name="Pfister S."/>
            <person name="Riley R."/>
            <person name="Sitrit Y."/>
            <person name="Stielow J.B."/>
            <person name="Szollosi G."/>
            <person name="Zifcakova L."/>
            <person name="Stursova M."/>
            <person name="Spatafora J.W."/>
            <person name="Tedersoo L."/>
            <person name="Vaario L.M."/>
            <person name="Yamada A."/>
            <person name="Yan M."/>
            <person name="Wang P."/>
            <person name="Xu J."/>
            <person name="Bruns T."/>
            <person name="Baldrian P."/>
            <person name="Vilgalys R."/>
            <person name="Dunand C."/>
            <person name="Henrissat B."/>
            <person name="Grigoriev I.V."/>
            <person name="Hibbett D."/>
            <person name="Nagy L.G."/>
            <person name="Martin F.M."/>
        </authorList>
    </citation>
    <scope>NUCLEOTIDE SEQUENCE</scope>
    <source>
        <strain evidence="3">UH-Tt-Lm1</strain>
    </source>
</reference>
<keyword evidence="2" id="KW-0472">Membrane</keyword>
<name>A0A9P6H8V4_9AGAM</name>
<dbReference type="OrthoDB" id="3234297at2759"/>
<evidence type="ECO:0000256" key="2">
    <source>
        <dbReference type="SAM" id="Phobius"/>
    </source>
</evidence>
<feature type="transmembrane region" description="Helical" evidence="2">
    <location>
        <begin position="241"/>
        <end position="260"/>
    </location>
</feature>
<dbReference type="Proteomes" id="UP000736335">
    <property type="component" value="Unassembled WGS sequence"/>
</dbReference>
<organism evidence="3 4">
    <name type="scientific">Thelephora terrestris</name>
    <dbReference type="NCBI Taxonomy" id="56493"/>
    <lineage>
        <taxon>Eukaryota</taxon>
        <taxon>Fungi</taxon>
        <taxon>Dikarya</taxon>
        <taxon>Basidiomycota</taxon>
        <taxon>Agaricomycotina</taxon>
        <taxon>Agaricomycetes</taxon>
        <taxon>Thelephorales</taxon>
        <taxon>Thelephoraceae</taxon>
        <taxon>Thelephora</taxon>
    </lineage>
</organism>
<dbReference type="AlphaFoldDB" id="A0A9P6H8V4"/>
<keyword evidence="2" id="KW-1133">Transmembrane helix</keyword>
<evidence type="ECO:0000313" key="4">
    <source>
        <dbReference type="Proteomes" id="UP000736335"/>
    </source>
</evidence>
<sequence>MASNDELPLTYPPDIDCLAGLFDPTYYYKDPNCSITDDAVNFLNLTGTQYKSLRQFITVYCLNPPSEDICPFGFCPNPDIAGPLVRFSNYVTGFCLIILIFYLPKRVKEAYWAQMLITYSLLLTCGVSLIRGELTRYHAIVLISIVCSPVNVYFTGYSIRAFWGTHRLDAVLGKKHYLRRAVVFFSVAVWIAILVYAYLPHHYTKFAQDSCRWDSVAEAFFLGSPLIFPIALASAKLYRDLVAFLALPVIVIVAWVFAIVRKRKEIWPPGEPYRPRFGRVWRKISTDYMFLQFLSVIATPTAYWVAYVEIGVFNQWDIDYSLTFGQLLVVFSTVPPMIEVGRLAPRLWRWFINIHWVRYITGRRASRVPGPEEMGSPAAKFVDEKEGTVDDESGFVDELPLLGKTQEADDSEEITEHDTLLDGHSAALDTKY</sequence>
<feature type="transmembrane region" description="Helical" evidence="2">
    <location>
        <begin position="288"/>
        <end position="306"/>
    </location>
</feature>
<feature type="region of interest" description="Disordered" evidence="1">
    <location>
        <begin position="402"/>
        <end position="432"/>
    </location>
</feature>
<feature type="transmembrane region" description="Helical" evidence="2">
    <location>
        <begin position="137"/>
        <end position="157"/>
    </location>
</feature>